<protein>
    <recommendedName>
        <fullName evidence="4">Dol-P-Man:Man(5)GlcNAc(2)-PP-Dol alpha-1,3-mannosyltransferase</fullName>
        <ecNumber evidence="3">2.4.1.258</ecNumber>
    </recommendedName>
    <alternativeName>
        <fullName evidence="13">Asparagine-linked glycosylation protein 6</fullName>
    </alternativeName>
    <alternativeName>
        <fullName evidence="12">Dol-P-Man-dependent alpha(1-3)-mannosyltransferase</fullName>
    </alternativeName>
    <alternativeName>
        <fullName evidence="11">Dolichyl-P-Man:Man(5)GlcNAc(2)-PP-dolichyl mannosyltransferase</fullName>
    </alternativeName>
</protein>
<evidence type="ECO:0000256" key="15">
    <source>
        <dbReference type="ARBA" id="ARBA00049506"/>
    </source>
</evidence>
<dbReference type="Proteomes" id="UP000222788">
    <property type="component" value="Unassembled WGS sequence"/>
</dbReference>
<evidence type="ECO:0000256" key="17">
    <source>
        <dbReference type="SAM" id="Phobius"/>
    </source>
</evidence>
<evidence type="ECO:0000256" key="3">
    <source>
        <dbReference type="ARBA" id="ARBA00011964"/>
    </source>
</evidence>
<dbReference type="EMBL" id="APWK03000012">
    <property type="protein sequence ID" value="PHH55386.1"/>
    <property type="molecule type" value="Genomic_DNA"/>
</dbReference>
<feature type="transmembrane region" description="Helical" evidence="17">
    <location>
        <begin position="633"/>
        <end position="652"/>
    </location>
</feature>
<dbReference type="SUPFAM" id="SSF51971">
    <property type="entry name" value="Nucleotide-binding domain"/>
    <property type="match status" value="1"/>
</dbReference>
<comment type="pathway">
    <text evidence="2">Protein modification; protein glycosylation.</text>
</comment>
<dbReference type="InterPro" id="IPR006076">
    <property type="entry name" value="FAD-dep_OxRdtase"/>
</dbReference>
<feature type="transmembrane region" description="Helical" evidence="17">
    <location>
        <begin position="515"/>
        <end position="538"/>
    </location>
</feature>
<keyword evidence="7 17" id="KW-0812">Transmembrane</keyword>
<feature type="transmembrane region" description="Helical" evidence="17">
    <location>
        <begin position="719"/>
        <end position="735"/>
    </location>
</feature>
<dbReference type="AlphaFoldDB" id="A0A2C5XGB8"/>
<evidence type="ECO:0000256" key="14">
    <source>
        <dbReference type="ARBA" id="ARBA00044743"/>
    </source>
</evidence>
<evidence type="ECO:0000256" key="6">
    <source>
        <dbReference type="ARBA" id="ARBA00022679"/>
    </source>
</evidence>
<feature type="transmembrane region" description="Helical" evidence="17">
    <location>
        <begin position="550"/>
        <end position="573"/>
    </location>
</feature>
<feature type="domain" description="FAD dependent oxidoreductase" evidence="18">
    <location>
        <begin position="6"/>
        <end position="343"/>
    </location>
</feature>
<dbReference type="PANTHER" id="PTHR12646:SF0">
    <property type="entry name" value="DOL-P-MAN:MAN(5)GLCNAC(2)-PP-DOL ALPHA-1,3-MANNOSYLTRANSFERASE"/>
    <property type="match status" value="1"/>
</dbReference>
<comment type="function">
    <text evidence="14">Dol-P-Man:Man(5)GlcNAc(2)-PP-Dol alpha-1,3-mannosyltransferase that operates in the biosynthetic pathway of dolichol-linked oligosaccharides, the glycan precursors employed in protein asparagine (N)-glycosylation. The assembly of dolichol-linked oligosaccharides begins on the cytosolic side of the endoplasmic reticulum membrane and finishes in its lumen. The sequential addition of sugars to dolichol pyrophosphate produces dolichol-linked oligosaccharides containing fourteen sugars, including two GlcNAcs, nine mannoses and three glucoses. Once assembled, the oligosaccharide is transferred from the lipid to nascent proteins by oligosaccharyltransferases. In the lumen of the endoplasmic reticulum, adds the first dolichyl beta-D-mannosyl phosphate derived mannose in an alpha-1,3 linkage to Man(5)GlcNAc(2)-PP-dolichol to produce Man(6)GlcNAc(2)-PP-dolichol.</text>
</comment>
<evidence type="ECO:0000313" key="19">
    <source>
        <dbReference type="EMBL" id="PHH55386.1"/>
    </source>
</evidence>
<feature type="transmembrane region" description="Helical" evidence="17">
    <location>
        <begin position="473"/>
        <end position="494"/>
    </location>
</feature>
<name>A0A2C5XGB8_9PEZI</name>
<dbReference type="Gene3D" id="3.40.50.720">
    <property type="entry name" value="NAD(P)-binding Rossmann-like Domain"/>
    <property type="match status" value="1"/>
</dbReference>
<evidence type="ECO:0000256" key="13">
    <source>
        <dbReference type="ARBA" id="ARBA00030742"/>
    </source>
</evidence>
<dbReference type="GO" id="GO:0052925">
    <property type="term" value="F:dol-P-Man:Man(5)GlcNAc(2)-PP-Dol alpha-1,3-mannosyltransferase activity"/>
    <property type="evidence" value="ECO:0007669"/>
    <property type="project" value="UniProtKB-EC"/>
</dbReference>
<dbReference type="Pfam" id="PF01266">
    <property type="entry name" value="DAO"/>
    <property type="match status" value="1"/>
</dbReference>
<evidence type="ECO:0000256" key="4">
    <source>
        <dbReference type="ARBA" id="ARBA00015561"/>
    </source>
</evidence>
<comment type="subcellular location">
    <subcellularLocation>
        <location evidence="1">Endoplasmic reticulum membrane</location>
        <topology evidence="1">Multi-pass membrane protein</topology>
    </subcellularLocation>
</comment>
<organism evidence="19 20">
    <name type="scientific">Ceratocystis fimbriata CBS 114723</name>
    <dbReference type="NCBI Taxonomy" id="1035309"/>
    <lineage>
        <taxon>Eukaryota</taxon>
        <taxon>Fungi</taxon>
        <taxon>Dikarya</taxon>
        <taxon>Ascomycota</taxon>
        <taxon>Pezizomycotina</taxon>
        <taxon>Sordariomycetes</taxon>
        <taxon>Hypocreomycetidae</taxon>
        <taxon>Microascales</taxon>
        <taxon>Ceratocystidaceae</taxon>
        <taxon>Ceratocystis</taxon>
    </lineage>
</organism>
<keyword evidence="8" id="KW-0256">Endoplasmic reticulum</keyword>
<evidence type="ECO:0000256" key="9">
    <source>
        <dbReference type="ARBA" id="ARBA00022989"/>
    </source>
</evidence>
<keyword evidence="6 19" id="KW-0808">Transferase</keyword>
<evidence type="ECO:0000313" key="20">
    <source>
        <dbReference type="Proteomes" id="UP000222788"/>
    </source>
</evidence>
<evidence type="ECO:0000256" key="12">
    <source>
        <dbReference type="ARBA" id="ARBA00030368"/>
    </source>
</evidence>
<dbReference type="OrthoDB" id="409956at2759"/>
<feature type="transmembrane region" description="Helical" evidence="17">
    <location>
        <begin position="7"/>
        <end position="24"/>
    </location>
</feature>
<keyword evidence="5 19" id="KW-0328">Glycosyltransferase</keyword>
<dbReference type="InterPro" id="IPR007873">
    <property type="entry name" value="Glycosyltransferase_ALG3"/>
</dbReference>
<gene>
    <name evidence="19" type="primary">alg-3</name>
    <name evidence="19" type="ORF">CFIMG_001081RA</name>
</gene>
<keyword evidence="9 17" id="KW-1133">Transmembrane helix</keyword>
<comment type="caution">
    <text evidence="19">The sequence shown here is derived from an EMBL/GenBank/DDBJ whole genome shotgun (WGS) entry which is preliminary data.</text>
</comment>
<proteinExistence type="inferred from homology"/>
<sequence length="800" mass="89065">MSQKVDIVVLGAGVIGLTSAYLLSKNPKNNVTVIARHMPGDFHINYASPWAGANVLPSDMSQSMSNTPGSRWERETWPELRRLAVEDLSAGIHLQKARVYRRHKDLLPESAVAYDALFHRNPWYKEIFEDFRSLDSSETPVGYDSGCEFGSVCINVQIYLPWLQSKCLQNGVKFHRRDILHISEAASAHDSGRPATIVVNATGLSAKTLGGVMDDSMVPARGQIVLVANEAARMAVSSGTEDGPTEVSYVMQRAAGGGTVLGGTYDVGNWNGTPDPNIATRIMKRAVEMEPSLTGGKGIEALHVIRHGVGLRPVRKGGVRLERETVDVDGRKLEIIHNYGHGGAKELGQLVLVSPIHCTSSLLSPSPSAMTAPRATSPLSFVTDVATGRHPLSRYIAPGLWLGDAVLCVLVIWKVAYTEIDWVAYMQQMQQVAEGERIYTNIEGNTGPLVYPAAHVWIYMTLYRLTNKGTNIFLAQQLFAVLYMATLAIVFACYRKARAPPYLFPLLVLSKRLHSIFMLRCFNDCFAVFFLWLAIFLWQNRLWSLGTLAYAFGLGVKMTLLTALPGVGVVLFLGCGLRRAFRLAVLIVQLHIAIAVPFLKADPPAYVSRAFELTRVFKYEWTVNLRFLPEEAFLSQSLAIFLAACYVLNMLSFINFRWMEPSKVPFYKLVLGILAFRLPFSQKEEQLISQRINSQFIMAVILTATNAGMLFARSLHYQFYVYIAWSTPFLLWYAGLDPFGITVLWVAQEWAWNVFPSTEFSSMVVVTGLLIVDRLSFSRRVETPLIPEASIVVESDKKAN</sequence>
<dbReference type="Gene3D" id="3.30.9.10">
    <property type="entry name" value="D-Amino Acid Oxidase, subunit A, domain 2"/>
    <property type="match status" value="1"/>
</dbReference>
<evidence type="ECO:0000256" key="5">
    <source>
        <dbReference type="ARBA" id="ARBA00022676"/>
    </source>
</evidence>
<dbReference type="EC" id="2.4.1.258" evidence="3"/>
<evidence type="ECO:0000259" key="18">
    <source>
        <dbReference type="Pfam" id="PF01266"/>
    </source>
</evidence>
<comment type="catalytic activity">
    <reaction evidence="15">
        <text>an alpha-D-Man-(1-&gt;2)-alpha-D-Man-(1-&gt;2)-alpha-D-Man-(1-&gt;3)-[alpha-D-Man-(1-&gt;6)]-beta-D-Man-(1-&gt;4)-beta-D-GlcNAc-(1-&gt;4)-alpha-D-GlcNAc-diphospho-di-trans,poly-cis-dolichol + a di-trans,poly-cis-dolichyl beta-D-mannosyl phosphate = an alpha-D-Man-(1-&gt;2)-alpha-D-Man-(1-&gt;2)-alpha-D-Man-(1-&gt;3)-[alpha-D-Man-(1-&gt;3)-alpha-D-Man-(1-&gt;6)]-beta-D-Man-(1-&gt;4)-beta-D-GlcNAc-(1-&gt;4)-alpha-D-GlcNAc-diphospho-di-trans,poly-cis-dolichol + a di-trans,poly-cis-dolichyl phosphate + H(+)</text>
        <dbReference type="Rhea" id="RHEA:29527"/>
        <dbReference type="Rhea" id="RHEA-COMP:19498"/>
        <dbReference type="Rhea" id="RHEA-COMP:19501"/>
        <dbReference type="Rhea" id="RHEA-COMP:19516"/>
        <dbReference type="Rhea" id="RHEA-COMP:19517"/>
        <dbReference type="ChEBI" id="CHEBI:15378"/>
        <dbReference type="ChEBI" id="CHEBI:57683"/>
        <dbReference type="ChEBI" id="CHEBI:58211"/>
        <dbReference type="ChEBI" id="CHEBI:132515"/>
        <dbReference type="ChEBI" id="CHEBI:132516"/>
        <dbReference type="EC" id="2.4.1.258"/>
    </reaction>
    <physiologicalReaction direction="left-to-right" evidence="15">
        <dbReference type="Rhea" id="RHEA:29528"/>
    </physiologicalReaction>
</comment>
<evidence type="ECO:0000256" key="10">
    <source>
        <dbReference type="ARBA" id="ARBA00023136"/>
    </source>
</evidence>
<dbReference type="GO" id="GO:0005789">
    <property type="term" value="C:endoplasmic reticulum membrane"/>
    <property type="evidence" value="ECO:0007669"/>
    <property type="project" value="UniProtKB-SubCell"/>
</dbReference>
<dbReference type="UniPathway" id="UPA00378"/>
<keyword evidence="20" id="KW-1185">Reference proteome</keyword>
<evidence type="ECO:0000256" key="1">
    <source>
        <dbReference type="ARBA" id="ARBA00004477"/>
    </source>
</evidence>
<reference evidence="19 20" key="2">
    <citation type="journal article" date="2013" name="IMA Fungus">
        <title>IMA Genome-F 1: Ceratocystis fimbriata: Draft nuclear genome sequence for the plant pathogen, Ceratocystis fimbriata.</title>
        <authorList>
            <person name="Wilken P.M."/>
            <person name="Steenkamp E.T."/>
            <person name="Wingfield M.J."/>
            <person name="de Beer Z.W."/>
            <person name="Wingfield B.D."/>
        </authorList>
    </citation>
    <scope>NUCLEOTIDE SEQUENCE [LARGE SCALE GENOMIC DNA]</scope>
    <source>
        <strain evidence="19 20">CBS 114723</strain>
    </source>
</reference>
<evidence type="ECO:0000256" key="8">
    <source>
        <dbReference type="ARBA" id="ARBA00022824"/>
    </source>
</evidence>
<dbReference type="STRING" id="1035309.A0A2C5XGB8"/>
<dbReference type="SUPFAM" id="SSF54373">
    <property type="entry name" value="FAD-linked reductases, C-terminal domain"/>
    <property type="match status" value="1"/>
</dbReference>
<dbReference type="PANTHER" id="PTHR12646">
    <property type="entry name" value="NOT56 - RELATED"/>
    <property type="match status" value="1"/>
</dbReference>
<comment type="similarity">
    <text evidence="16">Belongs to the glycosyltransferase ALG3 family.</text>
</comment>
<reference evidence="19 20" key="1">
    <citation type="journal article" date="2013" name="Fungal Biol.">
        <title>Analysis of microsatellite markers in the genome of the plant pathogen Ceratocystis fimbriata.</title>
        <authorList>
            <person name="Simpson M.C."/>
            <person name="Wilken P.M."/>
            <person name="Coetzee M.P."/>
            <person name="Wingfield M.J."/>
            <person name="Wingfield B.D."/>
        </authorList>
    </citation>
    <scope>NUCLEOTIDE SEQUENCE [LARGE SCALE GENOMIC DNA]</scope>
    <source>
        <strain evidence="19 20">CBS 114723</strain>
    </source>
</reference>
<feature type="transmembrane region" description="Helical" evidence="17">
    <location>
        <begin position="580"/>
        <end position="599"/>
    </location>
</feature>
<evidence type="ECO:0000256" key="11">
    <source>
        <dbReference type="ARBA" id="ARBA00030065"/>
    </source>
</evidence>
<evidence type="ECO:0000256" key="2">
    <source>
        <dbReference type="ARBA" id="ARBA00004922"/>
    </source>
</evidence>
<evidence type="ECO:0000256" key="7">
    <source>
        <dbReference type="ARBA" id="ARBA00022692"/>
    </source>
</evidence>
<feature type="transmembrane region" description="Helical" evidence="17">
    <location>
        <begin position="750"/>
        <end position="772"/>
    </location>
</feature>
<accession>A0A2C5XGB8</accession>
<dbReference type="Pfam" id="PF05208">
    <property type="entry name" value="ALG3"/>
    <property type="match status" value="1"/>
</dbReference>
<evidence type="ECO:0000256" key="16">
    <source>
        <dbReference type="ARBA" id="ARBA00093457"/>
    </source>
</evidence>
<keyword evidence="10 17" id="KW-0472">Membrane</keyword>